<dbReference type="PANTHER" id="PTHR46228">
    <property type="entry name" value="KELCH DOMAIN-CONTAINING PROTEIN"/>
    <property type="match status" value="1"/>
</dbReference>
<dbReference type="InterPro" id="IPR015915">
    <property type="entry name" value="Kelch-typ_b-propeller"/>
</dbReference>
<dbReference type="SMART" id="SM00612">
    <property type="entry name" value="Kelch"/>
    <property type="match status" value="3"/>
</dbReference>
<dbReference type="AlphaFoldDB" id="A0AAU9IWX8"/>
<protein>
    <submittedName>
        <fullName evidence="3">Uncharacterized protein</fullName>
    </submittedName>
</protein>
<dbReference type="Gene3D" id="2.120.10.80">
    <property type="entry name" value="Kelch-type beta propeller"/>
    <property type="match status" value="2"/>
</dbReference>
<comment type="caution">
    <text evidence="3">The sequence shown here is derived from an EMBL/GenBank/DDBJ whole genome shotgun (WGS) entry which is preliminary data.</text>
</comment>
<organism evidence="3 4">
    <name type="scientific">Blepharisma stoltei</name>
    <dbReference type="NCBI Taxonomy" id="1481888"/>
    <lineage>
        <taxon>Eukaryota</taxon>
        <taxon>Sar</taxon>
        <taxon>Alveolata</taxon>
        <taxon>Ciliophora</taxon>
        <taxon>Postciliodesmatophora</taxon>
        <taxon>Heterotrichea</taxon>
        <taxon>Heterotrichida</taxon>
        <taxon>Blepharismidae</taxon>
        <taxon>Blepharisma</taxon>
    </lineage>
</organism>
<dbReference type="EMBL" id="CAJZBQ010000018">
    <property type="protein sequence ID" value="CAG9317579.1"/>
    <property type="molecule type" value="Genomic_DNA"/>
</dbReference>
<dbReference type="PANTHER" id="PTHR46228:SF2">
    <property type="entry name" value="KELCH REPEAT PROTEIN (AFU_ORTHOLOGUE AFUA_4G14350)"/>
    <property type="match status" value="1"/>
</dbReference>
<keyword evidence="4" id="KW-1185">Reference proteome</keyword>
<keyword evidence="2" id="KW-0677">Repeat</keyword>
<name>A0AAU9IWX8_9CILI</name>
<keyword evidence="1" id="KW-0880">Kelch repeat</keyword>
<sequence>MAICISNQQKLELSLAALSQDERTKLQGLLEKCIKTSVDPVEILLNSRTPKLNDISEPDSKDPDFSQCTWKIYNALVYGKQFPRWRCASTLVENNIFIFGGRGQENHSRNSFHILDLETNQLVTLKTNGIPRPREGHSMVTYENFVIVFGGCEGGEEAKPFNDVRVFDMKSSTWDLSKVRGQRPQGRYNHGAAYLNNQMFIYGGNGGETILSDMYSLLLPSYEWRELTQENSLPGPRENMGCTAACDKIFIFGGNQQTNGTNFSNELYEIEIIEYTANCIKKIPNGPSPPKRVFHTLLNLNDKYLVLFGGQNEISMLNDVWTYEIAQNQWAEIHILNEIAGRISFGSCIYKNSLVVLGGKASDGVVQSEFSVLNFSKYTADETSTISSIKSVQNSSSPTYLACQNCQHSDESCNFTEKFPEIGNFRSNFYVLTPIPNPVLKYFSEEFDNPLLSILRIAEIIGKEDFRIKNIGRGLVRGSTYLKVTPEPAKIDFNFLHAKLNQEYHLRQEMIANWKSCKTDKNVMILGLETSAMYTPEEIMGFCNNPGKNNIIFPLMRISEIAAIVSRNEEFLSALVIERQNQFSPCFFVVFDKSNKPVYPIKEAYNGNIINITRRSHLDLPSILSHSFGTTIYVYSSDFESELNEIYYKNIEMTTFLKFAYLKSPFPLKFYINSTLIEKDTSKKNFSTGIASNSQWEIWKTEIDFFSLLIYSKNRLIYWETKKNNIRRCREKESIIVKLLTDELISPITNQIKWEKETMYLFADIYREGTKRKKGLASDDYVYT</sequence>
<dbReference type="Proteomes" id="UP001162131">
    <property type="component" value="Unassembled WGS sequence"/>
</dbReference>
<dbReference type="InterPro" id="IPR011043">
    <property type="entry name" value="Gal_Oxase/kelch_b-propeller"/>
</dbReference>
<evidence type="ECO:0000256" key="2">
    <source>
        <dbReference type="ARBA" id="ARBA00022737"/>
    </source>
</evidence>
<proteinExistence type="predicted"/>
<dbReference type="Pfam" id="PF24681">
    <property type="entry name" value="Kelch_KLHDC2_KLHL20_DRC7"/>
    <property type="match status" value="1"/>
</dbReference>
<reference evidence="3" key="1">
    <citation type="submission" date="2021-09" db="EMBL/GenBank/DDBJ databases">
        <authorList>
            <consortium name="AG Swart"/>
            <person name="Singh M."/>
            <person name="Singh A."/>
            <person name="Seah K."/>
            <person name="Emmerich C."/>
        </authorList>
    </citation>
    <scope>NUCLEOTIDE SEQUENCE</scope>
    <source>
        <strain evidence="3">ATCC30299</strain>
    </source>
</reference>
<accession>A0AAU9IWX8</accession>
<evidence type="ECO:0000313" key="4">
    <source>
        <dbReference type="Proteomes" id="UP001162131"/>
    </source>
</evidence>
<gene>
    <name evidence="3" type="ORF">BSTOLATCC_MIC18823</name>
</gene>
<evidence type="ECO:0000256" key="1">
    <source>
        <dbReference type="ARBA" id="ARBA00022441"/>
    </source>
</evidence>
<evidence type="ECO:0000313" key="3">
    <source>
        <dbReference type="EMBL" id="CAG9317579.1"/>
    </source>
</evidence>
<dbReference type="InterPro" id="IPR006652">
    <property type="entry name" value="Kelch_1"/>
</dbReference>
<dbReference type="SUPFAM" id="SSF50965">
    <property type="entry name" value="Galactose oxidase, central domain"/>
    <property type="match status" value="1"/>
</dbReference>